<keyword evidence="3" id="KW-1185">Reference proteome</keyword>
<dbReference type="InterPro" id="IPR032466">
    <property type="entry name" value="Metal_Hydrolase"/>
</dbReference>
<dbReference type="RefSeq" id="WP_128387204.1">
    <property type="nucleotide sequence ID" value="NZ_CP035037.1"/>
</dbReference>
<dbReference type="SUPFAM" id="SSF51338">
    <property type="entry name" value="Composite domain of metallo-dependent hydrolases"/>
    <property type="match status" value="1"/>
</dbReference>
<dbReference type="Proteomes" id="UP000285768">
    <property type="component" value="Chromosome"/>
</dbReference>
<sequence>MTRGTDEPASRTVDAVFENGWIHTGLGDGPRAGGIAVGGGRILSCDAEEVARLAPRAAQRIDLDGRLLIPGFQDAHAHPVIAGTELLGCDLSDCPDAEAVLAAIRRYAEAHPERSWIIGAGWSMDAFPGGTPTRDLLDAVVPDRPVLLENRDHHSAWANRRAFLAAGIDETTPDPRDGRFEREPDGTPAGTVHDGAMFLFDAVRAMPTEEDAYVGLLEAQRRMLAFGVTAWQDAAVGSLMGRPDTLPVYLRALERGALLARVRGAQWWDRTSGVAQLAGLIERRDAVAALHPAERFSLGTVKIMVDGVAESRTAAMHGHYRDHAGARTDSTGIAFFPPAQLAEFVAAIDASGMQVHFHALGDRAVTDALDALEHAARINGDRGLRHHLAHLETVAQPDLARFAELGATANLQPLWAAHDPQLDELVIPFLPDGVEQTLYPFAALAGAGAPLAAGSDWPVSSPDPIQAIHVAVNRRRPGSASAALGEAQALTVGQAVNAYTSGTARVNHLDHVTGRLRAGRLADLAVLDRNLFAINPEELHTAVVDETWIDGRRVYSRQRG</sequence>
<dbReference type="InterPro" id="IPR013108">
    <property type="entry name" value="Amidohydro_3"/>
</dbReference>
<dbReference type="Gene3D" id="2.30.40.10">
    <property type="entry name" value="Urease, subunit C, domain 1"/>
    <property type="match status" value="1"/>
</dbReference>
<dbReference type="Gene3D" id="3.10.310.70">
    <property type="match status" value="1"/>
</dbReference>
<dbReference type="Gene3D" id="3.20.20.140">
    <property type="entry name" value="Metal-dependent hydrolases"/>
    <property type="match status" value="1"/>
</dbReference>
<reference evidence="2 3" key="1">
    <citation type="submission" date="2019-01" db="EMBL/GenBank/DDBJ databases">
        <title>Leucobacter muris sp. nov. isolated from the nose of a laboratory mouse.</title>
        <authorList>
            <person name="Benga L."/>
            <person name="Sproeer C."/>
            <person name="Schumann P."/>
            <person name="Verbarg S."/>
            <person name="Bunk B."/>
            <person name="Engelhardt E."/>
            <person name="Benten P.M."/>
            <person name="Sager M."/>
        </authorList>
    </citation>
    <scope>NUCLEOTIDE SEQUENCE [LARGE SCALE GENOMIC DNA]</scope>
    <source>
        <strain evidence="2 3">DSM 101948</strain>
    </source>
</reference>
<dbReference type="InterPro" id="IPR011059">
    <property type="entry name" value="Metal-dep_hydrolase_composite"/>
</dbReference>
<dbReference type="InterPro" id="IPR033932">
    <property type="entry name" value="YtcJ-like"/>
</dbReference>
<name>A0ABX5QGU7_9MICO</name>
<protein>
    <submittedName>
        <fullName evidence="2">Amidohydrolase</fullName>
    </submittedName>
</protein>
<dbReference type="PANTHER" id="PTHR22642:SF2">
    <property type="entry name" value="PROTEIN LONG AFTER FAR-RED 3"/>
    <property type="match status" value="1"/>
</dbReference>
<gene>
    <name evidence="2" type="ORF">Leucomu_10630</name>
</gene>
<organism evidence="2 3">
    <name type="scientific">Leucobacter muris</name>
    <dbReference type="NCBI Taxonomy" id="1935379"/>
    <lineage>
        <taxon>Bacteria</taxon>
        <taxon>Bacillati</taxon>
        <taxon>Actinomycetota</taxon>
        <taxon>Actinomycetes</taxon>
        <taxon>Micrococcales</taxon>
        <taxon>Microbacteriaceae</taxon>
        <taxon>Leucobacter</taxon>
    </lineage>
</organism>
<dbReference type="Pfam" id="PF07969">
    <property type="entry name" value="Amidohydro_3"/>
    <property type="match status" value="1"/>
</dbReference>
<feature type="domain" description="Amidohydrolase 3" evidence="1">
    <location>
        <begin position="61"/>
        <end position="555"/>
    </location>
</feature>
<accession>A0ABX5QGU7</accession>
<dbReference type="CDD" id="cd01300">
    <property type="entry name" value="YtcJ_like"/>
    <property type="match status" value="1"/>
</dbReference>
<dbReference type="EMBL" id="CP035037">
    <property type="protein sequence ID" value="QAB18312.1"/>
    <property type="molecule type" value="Genomic_DNA"/>
</dbReference>
<evidence type="ECO:0000259" key="1">
    <source>
        <dbReference type="Pfam" id="PF07969"/>
    </source>
</evidence>
<dbReference type="PANTHER" id="PTHR22642">
    <property type="entry name" value="IMIDAZOLONEPROPIONASE"/>
    <property type="match status" value="1"/>
</dbReference>
<proteinExistence type="predicted"/>
<evidence type="ECO:0000313" key="3">
    <source>
        <dbReference type="Proteomes" id="UP000285768"/>
    </source>
</evidence>
<dbReference type="SUPFAM" id="SSF51556">
    <property type="entry name" value="Metallo-dependent hydrolases"/>
    <property type="match status" value="1"/>
</dbReference>
<evidence type="ECO:0000313" key="2">
    <source>
        <dbReference type="EMBL" id="QAB18312.1"/>
    </source>
</evidence>